<sequence length="133" mass="15583">MVTPDFCLLFYGSGNEGLIKTSLILFRDLNYSAKLIPTKSMPMSCSKPLPPFVCDSLYYLNRYQLESFAIVSRALKNFIQQYFGSKPYRVFDQLRIRPGSYQLLHNDVRWHPNKGDYSVQQFLSIAFYIFVQR</sequence>
<accession>A0AAD4N2S8</accession>
<evidence type="ECO:0000313" key="2">
    <source>
        <dbReference type="Proteomes" id="UP001201812"/>
    </source>
</evidence>
<proteinExistence type="predicted"/>
<protein>
    <submittedName>
        <fullName evidence="1">Uncharacterized protein</fullName>
    </submittedName>
</protein>
<reference evidence="1" key="1">
    <citation type="submission" date="2022-01" db="EMBL/GenBank/DDBJ databases">
        <title>Genome Sequence Resource for Two Populations of Ditylenchus destructor, the Migratory Endoparasitic Phytonematode.</title>
        <authorList>
            <person name="Zhang H."/>
            <person name="Lin R."/>
            <person name="Xie B."/>
        </authorList>
    </citation>
    <scope>NUCLEOTIDE SEQUENCE</scope>
    <source>
        <strain evidence="1">BazhouSP</strain>
    </source>
</reference>
<evidence type="ECO:0000313" key="1">
    <source>
        <dbReference type="EMBL" id="KAI1711866.1"/>
    </source>
</evidence>
<name>A0AAD4N2S8_9BILA</name>
<organism evidence="1 2">
    <name type="scientific">Ditylenchus destructor</name>
    <dbReference type="NCBI Taxonomy" id="166010"/>
    <lineage>
        <taxon>Eukaryota</taxon>
        <taxon>Metazoa</taxon>
        <taxon>Ecdysozoa</taxon>
        <taxon>Nematoda</taxon>
        <taxon>Chromadorea</taxon>
        <taxon>Rhabditida</taxon>
        <taxon>Tylenchina</taxon>
        <taxon>Tylenchomorpha</taxon>
        <taxon>Sphaerularioidea</taxon>
        <taxon>Anguinidae</taxon>
        <taxon>Anguininae</taxon>
        <taxon>Ditylenchus</taxon>
    </lineage>
</organism>
<dbReference type="AlphaFoldDB" id="A0AAD4N2S8"/>
<dbReference type="EMBL" id="JAKKPZ010000020">
    <property type="protein sequence ID" value="KAI1711866.1"/>
    <property type="molecule type" value="Genomic_DNA"/>
</dbReference>
<keyword evidence="2" id="KW-1185">Reference proteome</keyword>
<comment type="caution">
    <text evidence="1">The sequence shown here is derived from an EMBL/GenBank/DDBJ whole genome shotgun (WGS) entry which is preliminary data.</text>
</comment>
<gene>
    <name evidence="1" type="ORF">DdX_09825</name>
</gene>
<dbReference type="Proteomes" id="UP001201812">
    <property type="component" value="Unassembled WGS sequence"/>
</dbReference>